<dbReference type="PANTHER" id="PTHR23155">
    <property type="entry name" value="DISEASE RESISTANCE PROTEIN RP"/>
    <property type="match status" value="1"/>
</dbReference>
<evidence type="ECO:0000259" key="10">
    <source>
        <dbReference type="Pfam" id="PF23598"/>
    </source>
</evidence>
<organism evidence="11 12">
    <name type="scientific">Sorghum bicolor</name>
    <name type="common">Sorghum</name>
    <name type="synonym">Sorghum vulgare</name>
    <dbReference type="NCBI Taxonomy" id="4558"/>
    <lineage>
        <taxon>Eukaryota</taxon>
        <taxon>Viridiplantae</taxon>
        <taxon>Streptophyta</taxon>
        <taxon>Embryophyta</taxon>
        <taxon>Tracheophyta</taxon>
        <taxon>Spermatophyta</taxon>
        <taxon>Magnoliopsida</taxon>
        <taxon>Liliopsida</taxon>
        <taxon>Poales</taxon>
        <taxon>Poaceae</taxon>
        <taxon>PACMAD clade</taxon>
        <taxon>Panicoideae</taxon>
        <taxon>Andropogonodae</taxon>
        <taxon>Andropogoneae</taxon>
        <taxon>Sorghinae</taxon>
        <taxon>Sorghum</taxon>
    </lineage>
</organism>
<dbReference type="GO" id="GO:0002758">
    <property type="term" value="P:innate immune response-activating signaling pathway"/>
    <property type="evidence" value="ECO:0007669"/>
    <property type="project" value="UniProtKB-ARBA"/>
</dbReference>
<dbReference type="PANTHER" id="PTHR23155:SF947">
    <property type="entry name" value="DISEASE RESISTANCE PROTEIN RPP13"/>
    <property type="match status" value="1"/>
</dbReference>
<dbReference type="InterPro" id="IPR044974">
    <property type="entry name" value="Disease_R_plants"/>
</dbReference>
<dbReference type="GO" id="GO:0042742">
    <property type="term" value="P:defense response to bacterium"/>
    <property type="evidence" value="ECO:0007669"/>
    <property type="project" value="UniProtKB-ARBA"/>
</dbReference>
<evidence type="ECO:0000259" key="8">
    <source>
        <dbReference type="Pfam" id="PF18052"/>
    </source>
</evidence>
<keyword evidence="4" id="KW-0547">Nucleotide-binding</keyword>
<dbReference type="AlphaFoldDB" id="C5YB86"/>
<dbReference type="EMBL" id="CM000765">
    <property type="protein sequence ID" value="EES10330.3"/>
    <property type="molecule type" value="Genomic_DNA"/>
</dbReference>
<dbReference type="HOGENOM" id="CLU_000837_25_2_1"/>
<dbReference type="FunFam" id="1.10.10.10:FF:000322">
    <property type="entry name" value="Probable disease resistance protein At1g63360"/>
    <property type="match status" value="1"/>
</dbReference>
<dbReference type="InterPro" id="IPR027417">
    <property type="entry name" value="P-loop_NTPase"/>
</dbReference>
<dbReference type="STRING" id="4558.C5YB86"/>
<accession>C5YB86</accession>
<dbReference type="SUPFAM" id="SSF52540">
    <property type="entry name" value="P-loop containing nucleoside triphosphate hydrolases"/>
    <property type="match status" value="1"/>
</dbReference>
<gene>
    <name evidence="11" type="ORF">SORBI_3006G001800</name>
</gene>
<dbReference type="Gene3D" id="3.80.10.10">
    <property type="entry name" value="Ribonuclease Inhibitor"/>
    <property type="match status" value="1"/>
</dbReference>
<evidence type="ECO:0000259" key="7">
    <source>
        <dbReference type="Pfam" id="PF00931"/>
    </source>
</evidence>
<keyword evidence="5" id="KW-0611">Plant defense</keyword>
<dbReference type="Pfam" id="PF00931">
    <property type="entry name" value="NB-ARC"/>
    <property type="match status" value="2"/>
</dbReference>
<dbReference type="Gene3D" id="1.20.5.4130">
    <property type="match status" value="1"/>
</dbReference>
<evidence type="ECO:0000256" key="5">
    <source>
        <dbReference type="ARBA" id="ARBA00022821"/>
    </source>
</evidence>
<dbReference type="Pfam" id="PF23559">
    <property type="entry name" value="WHD_DRP"/>
    <property type="match status" value="1"/>
</dbReference>
<evidence type="ECO:0000259" key="9">
    <source>
        <dbReference type="Pfam" id="PF23559"/>
    </source>
</evidence>
<feature type="domain" description="Disease resistance R13L4/SHOC-2-like LRR" evidence="10">
    <location>
        <begin position="628"/>
        <end position="989"/>
    </location>
</feature>
<keyword evidence="2" id="KW-0433">Leucine-rich repeat</keyword>
<feature type="domain" description="NB-ARC" evidence="7">
    <location>
        <begin position="186"/>
        <end position="261"/>
    </location>
</feature>
<dbReference type="InterPro" id="IPR058922">
    <property type="entry name" value="WHD_DRP"/>
</dbReference>
<keyword evidence="12" id="KW-1185">Reference proteome</keyword>
<proteinExistence type="inferred from homology"/>
<dbReference type="OrthoDB" id="653125at2759"/>
<evidence type="ECO:0000256" key="4">
    <source>
        <dbReference type="ARBA" id="ARBA00022741"/>
    </source>
</evidence>
<dbReference type="InterPro" id="IPR038005">
    <property type="entry name" value="RX-like_CC"/>
</dbReference>
<keyword evidence="6" id="KW-0175">Coiled coil</keyword>
<dbReference type="KEGG" id="sbi:8055445"/>
<evidence type="ECO:0000256" key="3">
    <source>
        <dbReference type="ARBA" id="ARBA00022737"/>
    </source>
</evidence>
<dbReference type="Gene3D" id="3.40.50.300">
    <property type="entry name" value="P-loop containing nucleotide triphosphate hydrolases"/>
    <property type="match status" value="1"/>
</dbReference>
<reference evidence="11 12" key="1">
    <citation type="journal article" date="2009" name="Nature">
        <title>The Sorghum bicolor genome and the diversification of grasses.</title>
        <authorList>
            <person name="Paterson A.H."/>
            <person name="Bowers J.E."/>
            <person name="Bruggmann R."/>
            <person name="Dubchak I."/>
            <person name="Grimwood J."/>
            <person name="Gundlach H."/>
            <person name="Haberer G."/>
            <person name="Hellsten U."/>
            <person name="Mitros T."/>
            <person name="Poliakov A."/>
            <person name="Schmutz J."/>
            <person name="Spannagl M."/>
            <person name="Tang H."/>
            <person name="Wang X."/>
            <person name="Wicker T."/>
            <person name="Bharti A.K."/>
            <person name="Chapman J."/>
            <person name="Feltus F.A."/>
            <person name="Gowik U."/>
            <person name="Grigoriev I.V."/>
            <person name="Lyons E."/>
            <person name="Maher C.A."/>
            <person name="Martis M."/>
            <person name="Narechania A."/>
            <person name="Otillar R.P."/>
            <person name="Penning B.W."/>
            <person name="Salamov A.A."/>
            <person name="Wang Y."/>
            <person name="Zhang L."/>
            <person name="Carpita N.C."/>
            <person name="Freeling M."/>
            <person name="Gingle A.R."/>
            <person name="Hash C.T."/>
            <person name="Keller B."/>
            <person name="Klein P."/>
            <person name="Kresovich S."/>
            <person name="McCann M.C."/>
            <person name="Ming R."/>
            <person name="Peterson D.G."/>
            <person name="Mehboob-ur-Rahman"/>
            <person name="Ware D."/>
            <person name="Westhoff P."/>
            <person name="Mayer K.F."/>
            <person name="Messing J."/>
            <person name="Rokhsar D.S."/>
        </authorList>
    </citation>
    <scope>NUCLEOTIDE SEQUENCE [LARGE SCALE GENOMIC DNA]</scope>
    <source>
        <strain evidence="12">cv. BTx623</strain>
    </source>
</reference>
<evidence type="ECO:0008006" key="13">
    <source>
        <dbReference type="Google" id="ProtNLM"/>
    </source>
</evidence>
<feature type="domain" description="Disease resistance protein winged helix" evidence="9">
    <location>
        <begin position="508"/>
        <end position="576"/>
    </location>
</feature>
<evidence type="ECO:0000256" key="2">
    <source>
        <dbReference type="ARBA" id="ARBA00022614"/>
    </source>
</evidence>
<keyword evidence="3" id="KW-0677">Repeat</keyword>
<dbReference type="Proteomes" id="UP000000768">
    <property type="component" value="Chromosome 6"/>
</dbReference>
<protein>
    <recommendedName>
        <fullName evidence="13">AAA+ ATPase domain-containing protein</fullName>
    </recommendedName>
</protein>
<dbReference type="eggNOG" id="KOG4658">
    <property type="taxonomic scope" value="Eukaryota"/>
</dbReference>
<evidence type="ECO:0000256" key="6">
    <source>
        <dbReference type="ARBA" id="ARBA00023054"/>
    </source>
</evidence>
<dbReference type="InterPro" id="IPR036388">
    <property type="entry name" value="WH-like_DNA-bd_sf"/>
</dbReference>
<evidence type="ECO:0000256" key="1">
    <source>
        <dbReference type="ARBA" id="ARBA00008894"/>
    </source>
</evidence>
<comment type="similarity">
    <text evidence="1">Belongs to the disease resistance NB-LRR family.</text>
</comment>
<dbReference type="Gramene" id="EES10330">
    <property type="protein sequence ID" value="EES10330"/>
    <property type="gene ID" value="SORBI_3006G001800"/>
</dbReference>
<name>C5YB86_SORBI</name>
<dbReference type="Pfam" id="PF23598">
    <property type="entry name" value="LRR_14"/>
    <property type="match status" value="1"/>
</dbReference>
<evidence type="ECO:0000313" key="11">
    <source>
        <dbReference type="EMBL" id="EES10330.3"/>
    </source>
</evidence>
<dbReference type="PRINTS" id="PR00364">
    <property type="entry name" value="DISEASERSIST"/>
</dbReference>
<dbReference type="InParanoid" id="C5YB86"/>
<dbReference type="InterPro" id="IPR041118">
    <property type="entry name" value="Rx_N"/>
</dbReference>
<dbReference type="SUPFAM" id="SSF52058">
    <property type="entry name" value="L domain-like"/>
    <property type="match status" value="1"/>
</dbReference>
<feature type="domain" description="Disease resistance N-terminal" evidence="8">
    <location>
        <begin position="12"/>
        <end position="86"/>
    </location>
</feature>
<dbReference type="GO" id="GO:0009626">
    <property type="term" value="P:plant-type hypersensitive response"/>
    <property type="evidence" value="ECO:0007669"/>
    <property type="project" value="UniProtKB-ARBA"/>
</dbReference>
<sequence>MDLVVGASESTVKSLLGKLGGLLAQEYTLIRGVAGDLQYINDELGTMQSFLGDLGGASREKQDKRMRDWTKQIRDLTYDIEDCIDDSGQRIHTPRWLRSDICCYFLVNSAYEVVTWWPRRDVAGRISGLRMRAQQISERRQRYGVNNPEIKDKNAAAVDGFDAAGNQDTSVELVAVKDPVGVDEYMRELESWVTDKAKKAGVLSIVGYGGVGKTSIATALYKKLGDQFSCCAMVTVSQSSNIEAILDSIRNQVKPKSSNQELRHGASDKNGLAAACLDGLQGHIRRGASAFKAKCRCLGTSEETQGGTKRNQLNNELRDHFQQNSYLVLIDDVWAASTLEDIRKAFPQPNMHTKEGRIIVTTRFPAVATARRGQEGDRVHKVVPLPLEKSGVLFGQAHSESKPSEARTIPDEAWKICGGLPLAIVLMAGYVACNAHKHLIWDEIYAALFPDKKRRDEMKNGTILNPASAEAGKDTRKGLTQEELARIVSHCYNDMPAEIITCSLYLGIFPKGSRISRKRLIRRWIAEGFVSEKDGMSVEDVAETYFGHLVRRKMIRPVEHSSSGRIKQCVVHDMVLEHIVSKASEENFITVVGGHWLKNTPSSKVRRLSLQGSDPKRAKDIEKMNLSHVRSLTMFESLKQLPTNSFKFGTIVQVLDLEGCTDLKEQHANEICRMLLLKYLSLRRTDAKELPKTIGKLENLETLDIRETKIVKLPKEVCGLERLVNILGGDKELRRALKLPEEFVKKQKMKGLRTLSGIEIVGELEDLHHLTDLRKLAIYKLKLTGDNANLKLSSSIQYLCGYSLHTLVIHDETSDFFKCLDEMTTPPESLVTLELSGMMVHLPVWITQLYAVTKLTLTMTALRKDNLSKLSNLKTLFSLTFTLAAEKQGPDTMAILAKNKLFSDGQIIIPNGGFENLKLLRLCAPLVPLLIFSEKAMPKLERLEVRFKMLEGIYGAENLASLKEVYLTLNDKDGEVITKYIAEEVRSAVKGVAAKESIARIILHIVETD</sequence>
<dbReference type="Gene3D" id="1.10.10.10">
    <property type="entry name" value="Winged helix-like DNA-binding domain superfamily/Winged helix DNA-binding domain"/>
    <property type="match status" value="1"/>
</dbReference>
<dbReference type="GO" id="GO:0043531">
    <property type="term" value="F:ADP binding"/>
    <property type="evidence" value="ECO:0007669"/>
    <property type="project" value="InterPro"/>
</dbReference>
<dbReference type="CDD" id="cd14798">
    <property type="entry name" value="RX-CC_like"/>
    <property type="match status" value="1"/>
</dbReference>
<feature type="domain" description="NB-ARC" evidence="7">
    <location>
        <begin position="298"/>
        <end position="395"/>
    </location>
</feature>
<reference evidence="12" key="2">
    <citation type="journal article" date="2018" name="Plant J.">
        <title>The Sorghum bicolor reference genome: improved assembly, gene annotations, a transcriptome atlas, and signatures of genome organization.</title>
        <authorList>
            <person name="McCormick R.F."/>
            <person name="Truong S.K."/>
            <person name="Sreedasyam A."/>
            <person name="Jenkins J."/>
            <person name="Shu S."/>
            <person name="Sims D."/>
            <person name="Kennedy M."/>
            <person name="Amirebrahimi M."/>
            <person name="Weers B.D."/>
            <person name="McKinley B."/>
            <person name="Mattison A."/>
            <person name="Morishige D.T."/>
            <person name="Grimwood J."/>
            <person name="Schmutz J."/>
            <person name="Mullet J.E."/>
        </authorList>
    </citation>
    <scope>NUCLEOTIDE SEQUENCE [LARGE SCALE GENOMIC DNA]</scope>
    <source>
        <strain evidence="12">cv. BTx623</strain>
    </source>
</reference>
<dbReference type="InterPro" id="IPR055414">
    <property type="entry name" value="LRR_R13L4/SHOC2-like"/>
</dbReference>
<dbReference type="Pfam" id="PF18052">
    <property type="entry name" value="Rx_N"/>
    <property type="match status" value="1"/>
</dbReference>
<dbReference type="InterPro" id="IPR032675">
    <property type="entry name" value="LRR_dom_sf"/>
</dbReference>
<evidence type="ECO:0000313" key="12">
    <source>
        <dbReference type="Proteomes" id="UP000000768"/>
    </source>
</evidence>
<dbReference type="InterPro" id="IPR002182">
    <property type="entry name" value="NB-ARC"/>
</dbReference>
<dbReference type="OMA" id="KAKCRCL"/>